<evidence type="ECO:0000259" key="3">
    <source>
        <dbReference type="Pfam" id="PF03629"/>
    </source>
</evidence>
<comment type="caution">
    <text evidence="4">The sequence shown here is derived from an EMBL/GenBank/DDBJ whole genome shotgun (WGS) entry which is preliminary data.</text>
</comment>
<dbReference type="InterPro" id="IPR039329">
    <property type="entry name" value="SIAE"/>
</dbReference>
<gene>
    <name evidence="4" type="ORF">GCM10011425_34140</name>
</gene>
<keyword evidence="1" id="KW-0378">Hydrolase</keyword>
<evidence type="ECO:0000256" key="1">
    <source>
        <dbReference type="ARBA" id="ARBA00022801"/>
    </source>
</evidence>
<reference evidence="4" key="1">
    <citation type="journal article" date="2014" name="Int. J. Syst. Evol. Microbiol.">
        <title>Complete genome sequence of Corynebacterium casei LMG S-19264T (=DSM 44701T), isolated from a smear-ripened cheese.</title>
        <authorList>
            <consortium name="US DOE Joint Genome Institute (JGI-PGF)"/>
            <person name="Walter F."/>
            <person name="Albersmeier A."/>
            <person name="Kalinowski J."/>
            <person name="Ruckert C."/>
        </authorList>
    </citation>
    <scope>NUCLEOTIDE SEQUENCE</scope>
    <source>
        <strain evidence="4">CCM 8711</strain>
    </source>
</reference>
<dbReference type="PANTHER" id="PTHR22901">
    <property type="entry name" value="SIALATE O-ACETYLESTERASE"/>
    <property type="match status" value="1"/>
</dbReference>
<evidence type="ECO:0000313" key="4">
    <source>
        <dbReference type="EMBL" id="GGI52202.1"/>
    </source>
</evidence>
<sequence>MLKFKTLAVSFLALFSATAFAQVRLPNVLGSNMVLQRNQPVPVWGWVNPGKAVKVAFGGQAKGAVADGAGYFKVVLNPLKANTSPQVMTITSDTATIKLQNILVGEVWLCSGQSNMEYTMKLMKGYAKPAKGVDSAELELTKINPNIRLFKVEKKLSFPDVTTTGWNECQGEALAQTSAVGYYFAKNIQEKLKVPVGIIASSWGGSRIEPWTPPSGYAALPAFAKEAADGDKMQMDSMAPGKYYKSMIEPLAPFALHGVLWYQGESNAMLNEPGMRYADKMQALVDSWRKQWGNDKMSFYSVLIAPYYYTKRKDKIPHTTETLPLFWEQQIQSTRISNTGIITITDLVDDLKNIHPPYKWEVGRRLANLALAKDYGFKKITYSGPVYERMEVKGDKIILHFANADGLKTTDGKAPDFFSIAGTDGQFADAQAQIAGNTVILSNPSISKPAAARFAWTEVAQPNLANSAGLPTVPFRTNGLEWTYQK</sequence>
<accession>A0A917JCT3</accession>
<feature type="chain" id="PRO_5037456188" evidence="2">
    <location>
        <begin position="22"/>
        <end position="486"/>
    </location>
</feature>
<dbReference type="GO" id="GO:0001681">
    <property type="term" value="F:sialate O-acetylesterase activity"/>
    <property type="evidence" value="ECO:0007669"/>
    <property type="project" value="InterPro"/>
</dbReference>
<dbReference type="AlphaFoldDB" id="A0A917JCT3"/>
<evidence type="ECO:0000256" key="2">
    <source>
        <dbReference type="SAM" id="SignalP"/>
    </source>
</evidence>
<reference evidence="4" key="2">
    <citation type="submission" date="2020-09" db="EMBL/GenBank/DDBJ databases">
        <authorList>
            <person name="Sun Q."/>
            <person name="Sedlacek I."/>
        </authorList>
    </citation>
    <scope>NUCLEOTIDE SEQUENCE</scope>
    <source>
        <strain evidence="4">CCM 8711</strain>
    </source>
</reference>
<keyword evidence="2" id="KW-0732">Signal</keyword>
<dbReference type="RefSeq" id="WP_188418318.1">
    <property type="nucleotide sequence ID" value="NZ_BMDO01000011.1"/>
</dbReference>
<dbReference type="SUPFAM" id="SSF52266">
    <property type="entry name" value="SGNH hydrolase"/>
    <property type="match status" value="1"/>
</dbReference>
<dbReference type="PANTHER" id="PTHR22901:SF0">
    <property type="entry name" value="SIALATE O-ACETYLESTERASE"/>
    <property type="match status" value="1"/>
</dbReference>
<dbReference type="Proteomes" id="UP000662074">
    <property type="component" value="Unassembled WGS sequence"/>
</dbReference>
<dbReference type="InterPro" id="IPR005181">
    <property type="entry name" value="SASA"/>
</dbReference>
<dbReference type="GO" id="GO:0005975">
    <property type="term" value="P:carbohydrate metabolic process"/>
    <property type="evidence" value="ECO:0007669"/>
    <property type="project" value="TreeGrafter"/>
</dbReference>
<evidence type="ECO:0000313" key="5">
    <source>
        <dbReference type="Proteomes" id="UP000662074"/>
    </source>
</evidence>
<feature type="signal peptide" evidence="2">
    <location>
        <begin position="1"/>
        <end position="21"/>
    </location>
</feature>
<dbReference type="InterPro" id="IPR036514">
    <property type="entry name" value="SGNH_hydro_sf"/>
</dbReference>
<dbReference type="EMBL" id="BMDO01000011">
    <property type="protein sequence ID" value="GGI52202.1"/>
    <property type="molecule type" value="Genomic_DNA"/>
</dbReference>
<protein>
    <submittedName>
        <fullName evidence="4">9-O-acetylesterase</fullName>
    </submittedName>
</protein>
<keyword evidence="5" id="KW-1185">Reference proteome</keyword>
<organism evidence="4 5">
    <name type="scientific">Mucilaginibacter galii</name>
    <dbReference type="NCBI Taxonomy" id="2005073"/>
    <lineage>
        <taxon>Bacteria</taxon>
        <taxon>Pseudomonadati</taxon>
        <taxon>Bacteroidota</taxon>
        <taxon>Sphingobacteriia</taxon>
        <taxon>Sphingobacteriales</taxon>
        <taxon>Sphingobacteriaceae</taxon>
        <taxon>Mucilaginibacter</taxon>
    </lineage>
</organism>
<feature type="domain" description="Sialate O-acetylesterase" evidence="3">
    <location>
        <begin position="106"/>
        <end position="369"/>
    </location>
</feature>
<dbReference type="Gene3D" id="3.40.50.1110">
    <property type="entry name" value="SGNH hydrolase"/>
    <property type="match status" value="1"/>
</dbReference>
<dbReference type="Pfam" id="PF03629">
    <property type="entry name" value="SASA"/>
    <property type="match status" value="1"/>
</dbReference>
<name>A0A917JCT3_9SPHI</name>
<proteinExistence type="predicted"/>